<protein>
    <submittedName>
        <fullName evidence="2">Uncharacterized protein</fullName>
    </submittedName>
</protein>
<keyword evidence="3" id="KW-1185">Reference proteome</keyword>
<comment type="caution">
    <text evidence="2">The sequence shown here is derived from an EMBL/GenBank/DDBJ whole genome shotgun (WGS) entry which is preliminary data.</text>
</comment>
<dbReference type="RefSeq" id="WP_163242056.1">
    <property type="nucleotide sequence ID" value="NZ_CP082780.1"/>
</dbReference>
<proteinExistence type="predicted"/>
<gene>
    <name evidence="2" type="ORF">G4D64_09145</name>
    <name evidence="1" type="ORF">H1Z61_09755</name>
</gene>
<dbReference type="AlphaFoldDB" id="A0A6B3VUI7"/>
<evidence type="ECO:0000313" key="3">
    <source>
        <dbReference type="Proteomes" id="UP000472971"/>
    </source>
</evidence>
<evidence type="ECO:0000313" key="4">
    <source>
        <dbReference type="Proteomes" id="UP000570010"/>
    </source>
</evidence>
<reference evidence="2 3" key="1">
    <citation type="submission" date="2020-02" db="EMBL/GenBank/DDBJ databases">
        <title>Bacillus aquiflavi sp. nov., isolated from yellow water of strong flavor Chinese baijiu in Yibin region of China.</title>
        <authorList>
            <person name="Xie J."/>
        </authorList>
    </citation>
    <scope>NUCLEOTIDE SEQUENCE [LARGE SCALE GENOMIC DNA]</scope>
    <source>
        <strain evidence="2 3">3H-10</strain>
    </source>
</reference>
<reference evidence="1 4" key="2">
    <citation type="submission" date="2020-07" db="EMBL/GenBank/DDBJ databases">
        <authorList>
            <person name="Feng H."/>
        </authorList>
    </citation>
    <scope>NUCLEOTIDE SEQUENCE [LARGE SCALE GENOMIC DNA]</scope>
    <source>
        <strain evidence="4">s-12</strain>
        <strain evidence="1">S-12</strain>
    </source>
</reference>
<name>A0A6B3VUI7_9BACI</name>
<dbReference type="EMBL" id="JAAIWN010000019">
    <property type="protein sequence ID" value="NEY81659.1"/>
    <property type="molecule type" value="Genomic_DNA"/>
</dbReference>
<organism evidence="2 3">
    <name type="scientific">Bacillus aquiflavi</name>
    <dbReference type="NCBI Taxonomy" id="2672567"/>
    <lineage>
        <taxon>Bacteria</taxon>
        <taxon>Bacillati</taxon>
        <taxon>Bacillota</taxon>
        <taxon>Bacilli</taxon>
        <taxon>Bacillales</taxon>
        <taxon>Bacillaceae</taxon>
        <taxon>Bacillus</taxon>
    </lineage>
</organism>
<dbReference type="EMBL" id="JACEIO010000021">
    <property type="protein sequence ID" value="MBA4537404.1"/>
    <property type="molecule type" value="Genomic_DNA"/>
</dbReference>
<evidence type="ECO:0000313" key="1">
    <source>
        <dbReference type="EMBL" id="MBA4537404.1"/>
    </source>
</evidence>
<dbReference type="Proteomes" id="UP000472971">
    <property type="component" value="Unassembled WGS sequence"/>
</dbReference>
<accession>A0A6B3VUI7</accession>
<dbReference type="Proteomes" id="UP000570010">
    <property type="component" value="Unassembled WGS sequence"/>
</dbReference>
<sequence length="46" mass="5286">MPLSYYGKTRVLNHALLLTLYRYEVYGKIGLRQVDKKRSGLQSGAK</sequence>
<evidence type="ECO:0000313" key="2">
    <source>
        <dbReference type="EMBL" id="NEY81659.1"/>
    </source>
</evidence>